<evidence type="ECO:0000313" key="13">
    <source>
        <dbReference type="Proteomes" id="UP000694888"/>
    </source>
</evidence>
<dbReference type="InterPro" id="IPR056466">
    <property type="entry name" value="Spectrin_DBS"/>
</dbReference>
<keyword evidence="3" id="KW-0963">Cytoplasm</keyword>
<dbReference type="InterPro" id="IPR018159">
    <property type="entry name" value="Spectrin/alpha-actinin"/>
</dbReference>
<evidence type="ECO:0000259" key="10">
    <source>
        <dbReference type="PROSITE" id="PS50003"/>
    </source>
</evidence>
<dbReference type="InterPro" id="IPR055251">
    <property type="entry name" value="SOS1_NGEF_PH"/>
</dbReference>
<dbReference type="SUPFAM" id="SSF48065">
    <property type="entry name" value="DBL homology domain (DH-domain)"/>
    <property type="match status" value="1"/>
</dbReference>
<dbReference type="Pfam" id="PF00018">
    <property type="entry name" value="SH3_1"/>
    <property type="match status" value="1"/>
</dbReference>
<feature type="region of interest" description="Disordered" evidence="8">
    <location>
        <begin position="1139"/>
        <end position="1168"/>
    </location>
</feature>
<dbReference type="CDD" id="cd00160">
    <property type="entry name" value="RhoGEF"/>
    <property type="match status" value="1"/>
</dbReference>
<dbReference type="PROSITE" id="PS50010">
    <property type="entry name" value="DH_2"/>
    <property type="match status" value="1"/>
</dbReference>
<dbReference type="Gene3D" id="3.40.525.10">
    <property type="entry name" value="CRAL-TRIO lipid binding domain"/>
    <property type="match status" value="1"/>
</dbReference>
<dbReference type="SUPFAM" id="SSF52087">
    <property type="entry name" value="CRAL/TRIO domain"/>
    <property type="match status" value="1"/>
</dbReference>
<feature type="compositionally biased region" description="Polar residues" evidence="8">
    <location>
        <begin position="687"/>
        <end position="697"/>
    </location>
</feature>
<evidence type="ECO:0000256" key="7">
    <source>
        <dbReference type="PROSITE-ProRule" id="PRU00192"/>
    </source>
</evidence>
<dbReference type="InterPro" id="IPR036865">
    <property type="entry name" value="CRAL-TRIO_dom_sf"/>
</dbReference>
<reference evidence="14" key="1">
    <citation type="submission" date="2025-08" db="UniProtKB">
        <authorList>
            <consortium name="RefSeq"/>
        </authorList>
    </citation>
    <scope>IDENTIFICATION</scope>
</reference>
<feature type="region of interest" description="Disordered" evidence="8">
    <location>
        <begin position="1"/>
        <end position="20"/>
    </location>
</feature>
<dbReference type="SUPFAM" id="SSF46966">
    <property type="entry name" value="Spectrin repeat"/>
    <property type="match status" value="1"/>
</dbReference>
<dbReference type="SUPFAM" id="SSF50729">
    <property type="entry name" value="PH domain-like"/>
    <property type="match status" value="1"/>
</dbReference>
<dbReference type="RefSeq" id="XP_012944560.1">
    <property type="nucleotide sequence ID" value="XM_013089106.2"/>
</dbReference>
<dbReference type="InterPro" id="IPR011993">
    <property type="entry name" value="PH-like_dom_sf"/>
</dbReference>
<dbReference type="SMART" id="SM00325">
    <property type="entry name" value="RhoGEF"/>
    <property type="match status" value="1"/>
</dbReference>
<organism evidence="13 14">
    <name type="scientific">Aplysia californica</name>
    <name type="common">California sea hare</name>
    <dbReference type="NCBI Taxonomy" id="6500"/>
    <lineage>
        <taxon>Eukaryota</taxon>
        <taxon>Metazoa</taxon>
        <taxon>Spiralia</taxon>
        <taxon>Lophotrochozoa</taxon>
        <taxon>Mollusca</taxon>
        <taxon>Gastropoda</taxon>
        <taxon>Heterobranchia</taxon>
        <taxon>Euthyneura</taxon>
        <taxon>Tectipleura</taxon>
        <taxon>Aplysiida</taxon>
        <taxon>Aplysioidea</taxon>
        <taxon>Aplysiidae</taxon>
        <taxon>Aplysia</taxon>
    </lineage>
</organism>
<dbReference type="Pfam" id="PF13716">
    <property type="entry name" value="CRAL_TRIO_2"/>
    <property type="match status" value="1"/>
</dbReference>
<dbReference type="InterPro" id="IPR001331">
    <property type="entry name" value="GDS_CDC24_CS"/>
</dbReference>
<dbReference type="CDD" id="cd00170">
    <property type="entry name" value="SEC14"/>
    <property type="match status" value="1"/>
</dbReference>
<dbReference type="InterPro" id="IPR001251">
    <property type="entry name" value="CRAL-TRIO_dom"/>
</dbReference>
<dbReference type="InterPro" id="IPR001452">
    <property type="entry name" value="SH3_domain"/>
</dbReference>
<dbReference type="CDD" id="cd11856">
    <property type="entry name" value="SH3_p47phox_like"/>
    <property type="match status" value="1"/>
</dbReference>
<evidence type="ECO:0000256" key="6">
    <source>
        <dbReference type="ARBA" id="ARBA00049987"/>
    </source>
</evidence>
<dbReference type="PANTHER" id="PTHR22826">
    <property type="entry name" value="RHO GUANINE EXCHANGE FACTOR-RELATED"/>
    <property type="match status" value="1"/>
</dbReference>
<dbReference type="PROSITE" id="PS50191">
    <property type="entry name" value="CRAL_TRIO"/>
    <property type="match status" value="1"/>
</dbReference>
<feature type="compositionally biased region" description="Polar residues" evidence="8">
    <location>
        <begin position="660"/>
        <end position="675"/>
    </location>
</feature>
<evidence type="ECO:0000259" key="11">
    <source>
        <dbReference type="PROSITE" id="PS50010"/>
    </source>
</evidence>
<evidence type="ECO:0000256" key="4">
    <source>
        <dbReference type="ARBA" id="ARBA00022553"/>
    </source>
</evidence>
<evidence type="ECO:0000259" key="12">
    <source>
        <dbReference type="PROSITE" id="PS50191"/>
    </source>
</evidence>
<dbReference type="Gene3D" id="2.30.30.40">
    <property type="entry name" value="SH3 Domains"/>
    <property type="match status" value="1"/>
</dbReference>
<keyword evidence="4" id="KW-0597">Phosphoprotein</keyword>
<dbReference type="PROSITE" id="PS50003">
    <property type="entry name" value="PH_DOMAIN"/>
    <property type="match status" value="1"/>
</dbReference>
<dbReference type="Pfam" id="PF00621">
    <property type="entry name" value="RhoGEF"/>
    <property type="match status" value="1"/>
</dbReference>
<dbReference type="InterPro" id="IPR001849">
    <property type="entry name" value="PH_domain"/>
</dbReference>
<evidence type="ECO:0000256" key="2">
    <source>
        <dbReference type="ARBA" id="ARBA00022443"/>
    </source>
</evidence>
<feature type="domain" description="DH" evidence="11">
    <location>
        <begin position="780"/>
        <end position="962"/>
    </location>
</feature>
<dbReference type="PANTHER" id="PTHR22826:SF211">
    <property type="entry name" value="LD43457P"/>
    <property type="match status" value="1"/>
</dbReference>
<keyword evidence="5" id="KW-0344">Guanine-nucleotide releasing factor</keyword>
<protein>
    <submittedName>
        <fullName evidence="14">Guanine nucleotide exchange factor DBS</fullName>
    </submittedName>
</protein>
<dbReference type="InterPro" id="IPR035899">
    <property type="entry name" value="DBL_dom_sf"/>
</dbReference>
<dbReference type="Proteomes" id="UP000694888">
    <property type="component" value="Unplaced"/>
</dbReference>
<dbReference type="SMART" id="SM00516">
    <property type="entry name" value="SEC14"/>
    <property type="match status" value="1"/>
</dbReference>
<dbReference type="SUPFAM" id="SSF50044">
    <property type="entry name" value="SH3-domain"/>
    <property type="match status" value="1"/>
</dbReference>
<evidence type="ECO:0000313" key="14">
    <source>
        <dbReference type="RefSeq" id="XP_012944560.1"/>
    </source>
</evidence>
<dbReference type="SMART" id="SM00233">
    <property type="entry name" value="PH"/>
    <property type="match status" value="1"/>
</dbReference>
<evidence type="ECO:0000256" key="3">
    <source>
        <dbReference type="ARBA" id="ARBA00022490"/>
    </source>
</evidence>
<accession>A0ABM1ABK3</accession>
<dbReference type="GeneID" id="101861773"/>
<feature type="compositionally biased region" description="Gly residues" evidence="8">
    <location>
        <begin position="90"/>
        <end position="100"/>
    </location>
</feature>
<feature type="compositionally biased region" description="Low complexity" evidence="8">
    <location>
        <begin position="743"/>
        <end position="767"/>
    </location>
</feature>
<feature type="region of interest" description="Disordered" evidence="8">
    <location>
        <begin position="1105"/>
        <end position="1126"/>
    </location>
</feature>
<dbReference type="CDD" id="cd00176">
    <property type="entry name" value="SPEC"/>
    <property type="match status" value="2"/>
</dbReference>
<evidence type="ECO:0000256" key="1">
    <source>
        <dbReference type="ARBA" id="ARBA00004496"/>
    </source>
</evidence>
<comment type="similarity">
    <text evidence="6">Belongs to the MCF2 family.</text>
</comment>
<name>A0ABM1ABK3_APLCA</name>
<dbReference type="SMART" id="SM00150">
    <property type="entry name" value="SPEC"/>
    <property type="match status" value="2"/>
</dbReference>
<feature type="domain" description="PH" evidence="10">
    <location>
        <begin position="980"/>
        <end position="1092"/>
    </location>
</feature>
<dbReference type="PROSITE" id="PS00741">
    <property type="entry name" value="DH_1"/>
    <property type="match status" value="1"/>
</dbReference>
<evidence type="ECO:0000256" key="5">
    <source>
        <dbReference type="ARBA" id="ARBA00022658"/>
    </source>
</evidence>
<dbReference type="InterPro" id="IPR002017">
    <property type="entry name" value="Spectrin_repeat"/>
</dbReference>
<dbReference type="InterPro" id="IPR036028">
    <property type="entry name" value="SH3-like_dom_sf"/>
</dbReference>
<dbReference type="InterPro" id="IPR051336">
    <property type="entry name" value="RhoGEF_Guanine_NuclExch_SF"/>
</dbReference>
<dbReference type="Pfam" id="PF22697">
    <property type="entry name" value="SOS1_NGEF_PH"/>
    <property type="match status" value="1"/>
</dbReference>
<feature type="domain" description="CRAL-TRIO" evidence="12">
    <location>
        <begin position="162"/>
        <end position="312"/>
    </location>
</feature>
<feature type="compositionally biased region" description="Polar residues" evidence="8">
    <location>
        <begin position="1105"/>
        <end position="1118"/>
    </location>
</feature>
<keyword evidence="2 7" id="KW-0728">SH3 domain</keyword>
<comment type="subcellular location">
    <subcellularLocation>
        <location evidence="1">Cytoplasm</location>
    </subcellularLocation>
</comment>
<feature type="region of interest" description="Disordered" evidence="8">
    <location>
        <begin position="50"/>
        <end position="107"/>
    </location>
</feature>
<evidence type="ECO:0000256" key="8">
    <source>
        <dbReference type="SAM" id="MobiDB-lite"/>
    </source>
</evidence>
<dbReference type="SMART" id="SM00326">
    <property type="entry name" value="SH3"/>
    <property type="match status" value="1"/>
</dbReference>
<dbReference type="Pfam" id="PF00435">
    <property type="entry name" value="Spectrin"/>
    <property type="match status" value="1"/>
</dbReference>
<feature type="domain" description="SH3" evidence="9">
    <location>
        <begin position="1202"/>
        <end position="1263"/>
    </location>
</feature>
<dbReference type="Gene3D" id="2.30.29.30">
    <property type="entry name" value="Pleckstrin-homology domain (PH domain)/Phosphotyrosine-binding domain (PTB)"/>
    <property type="match status" value="1"/>
</dbReference>
<dbReference type="Pfam" id="PF23289">
    <property type="entry name" value="Spectrin_5"/>
    <property type="match status" value="1"/>
</dbReference>
<dbReference type="PROSITE" id="PS50002">
    <property type="entry name" value="SH3"/>
    <property type="match status" value="1"/>
</dbReference>
<dbReference type="Gene3D" id="1.20.58.60">
    <property type="match status" value="1"/>
</dbReference>
<evidence type="ECO:0000259" key="9">
    <source>
        <dbReference type="PROSITE" id="PS50002"/>
    </source>
</evidence>
<feature type="compositionally biased region" description="Low complexity" evidence="8">
    <location>
        <begin position="60"/>
        <end position="83"/>
    </location>
</feature>
<dbReference type="InterPro" id="IPR000219">
    <property type="entry name" value="DH_dom"/>
</dbReference>
<keyword evidence="13" id="KW-1185">Reference proteome</keyword>
<sequence>MRHKNNHNNNNNNGSKACQNDPLAHKHVEENIESFLETFKHKTWSVDVSKGGLLDRRPSSDSGDSSTGWTSSQLSTTDDLSTDSPEREGAPGGHPGGVGGQPDSARGWQDREGIIAESRRIARWAWRQSRFAGSQETPCACSYHPPRSVMDETSQQYKVIDVAPLVQSRYAILSGGKAKNGAPIMTFPARQNVPDVSDEDYGKVVTYLCGITPLHESESGFVIVIDRRQDGWGAVKSILVKLSAFFPVHIQVVFLLQPKGFFQRAFADFRSKFVKEELEFKVVLCDTPKDMEDYIEPAQLTSDVGGELEFDSNEWTEHRSAVEKFSKNTAQISTSLSAVVKKMEERELPNDVTGTEAMLRVCLAERKELLEDIDSACTHGETLLGCIKGENTSTPLTKLCHVLELERLLVQLEESRTGFGEFWQRQETKLQQCLTARKFEDEFKLSQFTMERRLEKMQELMTEFGDSVAHVQTLQQDFESLEEDSQKDLDQAERMRSRGQQLMMEEHYAVDSIRPKCVELQRMCEQYKELLRQRREMLTKSHDLHDRLERANKWCGSGVDLLAGQNIDRLQTASGAQGALKEIDNFLRTSRDLKLNNPREFRQLFEPIMTAESRATVQQTLKRMEDVQTMCEKRKESLRHIIDPRPRPVQQVNPEPAASGHSQPARQPREQASSKTRTDSVDRGQSAGKTTNGNKKPTVSLEKSVRYRPEIQHQLPLKSSDSDHSNSQGDMHDLPSSPLGQASSRSTSDVSSSSTSDTQRSSISSVSMASFPDSENLQSKRKHVMNELIETEEAYVNELNQILQGYYRKFEDRSMQMMIPPALLGQKHVLFGNLSQIYSFHKDVFLQELKNCRDAPLRVGKCFVNRKEEFQMYSIYCQNKPKSEALRVMVGDSNPFFKECQHQLGHKLPLGAYLLKPVQRITKYQLLLREMLKCTGENIELATSLKEAQDTMLSVLAYLNDSMHQVAISGYSENLADLGRLLMHGSFRVWTEHKHERIRDIRLRAMQRHVFLYQRALLLCKKKDDHHGNNDQPSYSFKNKLQLSQVGLTEKIKGDKKKFELWLRGREEVYIIQAPDLQTKDVWVGEIKRVLMTQFDHLKANRKTGSQVTVSDVATPTQLSSDSSDYSLDNWRSVDSDKHSTVPVGLEMSSPLVTPTSPPYGSHQDEDEEEYEEDFEGGWSSGEFSNTDDEGAEQYIPKIEPSYKEHFVSLGDYYVVDPTELGLAEGDEVEIMRVGTNGWWYARHLRTDQEGWVPSTYLEPVSRVNSLYSSSDSLIVMGARGEMARSRSGSPYLRSASPVPETTV</sequence>
<feature type="region of interest" description="Disordered" evidence="8">
    <location>
        <begin position="638"/>
        <end position="778"/>
    </location>
</feature>
<gene>
    <name evidence="14" type="primary">LOC101861773</name>
</gene>
<dbReference type="Gene3D" id="1.20.900.10">
    <property type="entry name" value="Dbl homology (DH) domain"/>
    <property type="match status" value="1"/>
</dbReference>
<proteinExistence type="inferred from homology"/>